<dbReference type="Proteomes" id="UP000323994">
    <property type="component" value="Unassembled WGS sequence"/>
</dbReference>
<evidence type="ECO:0000256" key="1">
    <source>
        <dbReference type="SAM" id="SignalP"/>
    </source>
</evidence>
<dbReference type="OrthoDB" id="1094316at2"/>
<proteinExistence type="predicted"/>
<feature type="chain" id="PRO_5024313539" description="Outer membrane protein beta-barrel domain-containing protein" evidence="1">
    <location>
        <begin position="20"/>
        <end position="219"/>
    </location>
</feature>
<keyword evidence="1" id="KW-0732">Signal</keyword>
<dbReference type="EMBL" id="VBSN01000033">
    <property type="protein sequence ID" value="KAA6439716.1"/>
    <property type="molecule type" value="Genomic_DNA"/>
</dbReference>
<evidence type="ECO:0000313" key="3">
    <source>
        <dbReference type="Proteomes" id="UP000323994"/>
    </source>
</evidence>
<gene>
    <name evidence="2" type="ORF">FEM33_10990</name>
</gene>
<dbReference type="AlphaFoldDB" id="A0A5M8QYH0"/>
<keyword evidence="3" id="KW-1185">Reference proteome</keyword>
<dbReference type="SUPFAM" id="SSF56925">
    <property type="entry name" value="OMPA-like"/>
    <property type="match status" value="1"/>
</dbReference>
<name>A0A5M8QYH0_9BACT</name>
<organism evidence="2 3">
    <name type="scientific">Dyadobacter flavalbus</name>
    <dbReference type="NCBI Taxonomy" id="2579942"/>
    <lineage>
        <taxon>Bacteria</taxon>
        <taxon>Pseudomonadati</taxon>
        <taxon>Bacteroidota</taxon>
        <taxon>Cytophagia</taxon>
        <taxon>Cytophagales</taxon>
        <taxon>Spirosomataceae</taxon>
        <taxon>Dyadobacter</taxon>
    </lineage>
</organism>
<protein>
    <recommendedName>
        <fullName evidence="4">Outer membrane protein beta-barrel domain-containing protein</fullName>
    </recommendedName>
</protein>
<dbReference type="Gene3D" id="2.40.160.20">
    <property type="match status" value="1"/>
</dbReference>
<evidence type="ECO:0008006" key="4">
    <source>
        <dbReference type="Google" id="ProtNLM"/>
    </source>
</evidence>
<sequence>MNKTAFIALFFAAIFPALAQDAPKIYTLPSPFDRYTHYLATARFTGAVPLGSFSDSYISKSSFQNFSASLEWVLRSSPFSVGGEVGSTYFKERLPRALYVNGNETISAVQTRTVSQYPIEVFGNYHFLGKASGIQPYVQISGGVSILDYMVYYGSLSTQDQKIAPKYGIGVGSKFLFKKDGSFGVDVRVKYNGTSYKHEYIENGISSLDGSVGVFYRWW</sequence>
<comment type="caution">
    <text evidence="2">The sequence shown here is derived from an EMBL/GenBank/DDBJ whole genome shotgun (WGS) entry which is preliminary data.</text>
</comment>
<evidence type="ECO:0000313" key="2">
    <source>
        <dbReference type="EMBL" id="KAA6439716.1"/>
    </source>
</evidence>
<accession>A0A5M8QYH0</accession>
<feature type="signal peptide" evidence="1">
    <location>
        <begin position="1"/>
        <end position="19"/>
    </location>
</feature>
<reference evidence="2 3" key="1">
    <citation type="submission" date="2019-05" db="EMBL/GenBank/DDBJ databases">
        <authorList>
            <person name="Qu J.-H."/>
        </authorList>
    </citation>
    <scope>NUCLEOTIDE SEQUENCE [LARGE SCALE GENOMIC DNA]</scope>
    <source>
        <strain evidence="2 3">NS28</strain>
    </source>
</reference>
<dbReference type="RefSeq" id="WP_139012078.1">
    <property type="nucleotide sequence ID" value="NZ_VBSN01000033.1"/>
</dbReference>
<dbReference type="InterPro" id="IPR011250">
    <property type="entry name" value="OMP/PagP_B-barrel"/>
</dbReference>